<dbReference type="Gene3D" id="3.30.390.50">
    <property type="entry name" value="CO dehydrogenase flavoprotein, C-terminal domain"/>
    <property type="match status" value="1"/>
</dbReference>
<dbReference type="InterPro" id="IPR016167">
    <property type="entry name" value="FAD-bd_PCMH_sub1"/>
</dbReference>
<keyword evidence="6" id="KW-0830">Ubiquinone</keyword>
<dbReference type="InterPro" id="IPR036884">
    <property type="entry name" value="2Fe-2S-bd_dom_sf"/>
</dbReference>
<dbReference type="InterPro" id="IPR006058">
    <property type="entry name" value="2Fe2S_fd_BS"/>
</dbReference>
<keyword evidence="3" id="KW-0274">FAD</keyword>
<dbReference type="InterPro" id="IPR012675">
    <property type="entry name" value="Beta-grasp_dom_sf"/>
</dbReference>
<keyword evidence="4 9" id="KW-0560">Oxidoreductase</keyword>
<evidence type="ECO:0000259" key="8">
    <source>
        <dbReference type="PROSITE" id="PS51387"/>
    </source>
</evidence>
<dbReference type="PROSITE" id="PS51387">
    <property type="entry name" value="FAD_PCMH"/>
    <property type="match status" value="1"/>
</dbReference>
<dbReference type="SUPFAM" id="SSF54292">
    <property type="entry name" value="2Fe-2S ferredoxin-like"/>
    <property type="match status" value="1"/>
</dbReference>
<dbReference type="RefSeq" id="WP_235312678.1">
    <property type="nucleotide sequence ID" value="NZ_JAKGAS010000005.1"/>
</dbReference>
<feature type="domain" description="2Fe-2S ferredoxin-type" evidence="7">
    <location>
        <begin position="1"/>
        <end position="84"/>
    </location>
</feature>
<dbReference type="InterPro" id="IPR016169">
    <property type="entry name" value="FAD-bd_PCMH_sub2"/>
</dbReference>
<dbReference type="PROSITE" id="PS51085">
    <property type="entry name" value="2FE2S_FER_2"/>
    <property type="match status" value="1"/>
</dbReference>
<keyword evidence="5" id="KW-0408">Iron</keyword>
<protein>
    <submittedName>
        <fullName evidence="9">Xanthine dehydrogenase small subunit</fullName>
        <ecNumber evidence="9">1.17.1.4</ecNumber>
    </submittedName>
</protein>
<dbReference type="Gene3D" id="1.10.150.120">
    <property type="entry name" value="[2Fe-2S]-binding domain"/>
    <property type="match status" value="1"/>
</dbReference>
<dbReference type="Proteomes" id="UP001521137">
    <property type="component" value="Unassembled WGS sequence"/>
</dbReference>
<dbReference type="Gene3D" id="3.30.43.10">
    <property type="entry name" value="Uridine Diphospho-n-acetylenolpyruvylglucosamine Reductase, domain 2"/>
    <property type="match status" value="1"/>
</dbReference>
<dbReference type="InterPro" id="IPR036318">
    <property type="entry name" value="FAD-bd_PCMH-like_sf"/>
</dbReference>
<feature type="domain" description="FAD-binding PCMH-type" evidence="8">
    <location>
        <begin position="194"/>
        <end position="371"/>
    </location>
</feature>
<evidence type="ECO:0000256" key="6">
    <source>
        <dbReference type="ARBA" id="ARBA00023075"/>
    </source>
</evidence>
<dbReference type="PANTHER" id="PTHR45444">
    <property type="entry name" value="XANTHINE DEHYDROGENASE"/>
    <property type="match status" value="1"/>
</dbReference>
<dbReference type="SMART" id="SM01092">
    <property type="entry name" value="CO_deh_flav_C"/>
    <property type="match status" value="1"/>
</dbReference>
<dbReference type="InterPro" id="IPR036010">
    <property type="entry name" value="2Fe-2S_ferredoxin-like_sf"/>
</dbReference>
<accession>A0ABS9D7N0</accession>
<evidence type="ECO:0000313" key="10">
    <source>
        <dbReference type="Proteomes" id="UP001521137"/>
    </source>
</evidence>
<dbReference type="SUPFAM" id="SSF47741">
    <property type="entry name" value="CO dehydrogenase ISP C-domain like"/>
    <property type="match status" value="1"/>
</dbReference>
<dbReference type="Gene3D" id="3.10.20.30">
    <property type="match status" value="1"/>
</dbReference>
<dbReference type="CDD" id="cd00207">
    <property type="entry name" value="fer2"/>
    <property type="match status" value="1"/>
</dbReference>
<dbReference type="InterPro" id="IPR014307">
    <property type="entry name" value="Xanthine_DH_ssu"/>
</dbReference>
<dbReference type="Pfam" id="PF00941">
    <property type="entry name" value="FAD_binding_5"/>
    <property type="match status" value="1"/>
</dbReference>
<dbReference type="PANTHER" id="PTHR45444:SF3">
    <property type="entry name" value="XANTHINE DEHYDROGENASE"/>
    <property type="match status" value="1"/>
</dbReference>
<evidence type="ECO:0000256" key="3">
    <source>
        <dbReference type="ARBA" id="ARBA00022827"/>
    </source>
</evidence>
<evidence type="ECO:0000256" key="4">
    <source>
        <dbReference type="ARBA" id="ARBA00023002"/>
    </source>
</evidence>
<dbReference type="InterPro" id="IPR016166">
    <property type="entry name" value="FAD-bd_PCMH"/>
</dbReference>
<gene>
    <name evidence="9" type="primary">xdhA</name>
    <name evidence="9" type="ORF">L0668_11370</name>
</gene>
<keyword evidence="1" id="KW-0285">Flavoprotein</keyword>
<dbReference type="InterPro" id="IPR005107">
    <property type="entry name" value="CO_DH_flav_C"/>
</dbReference>
<evidence type="ECO:0000256" key="2">
    <source>
        <dbReference type="ARBA" id="ARBA00022723"/>
    </source>
</evidence>
<dbReference type="Pfam" id="PF03450">
    <property type="entry name" value="CO_deh_flav_C"/>
    <property type="match status" value="1"/>
</dbReference>
<dbReference type="Pfam" id="PF01799">
    <property type="entry name" value="Fer2_2"/>
    <property type="match status" value="1"/>
</dbReference>
<dbReference type="SUPFAM" id="SSF56176">
    <property type="entry name" value="FAD-binding/transporter-associated domain-like"/>
    <property type="match status" value="1"/>
</dbReference>
<dbReference type="NCBIfam" id="TIGR02963">
    <property type="entry name" value="xanthine_xdhA"/>
    <property type="match status" value="1"/>
</dbReference>
<dbReference type="Pfam" id="PF00111">
    <property type="entry name" value="Fer2"/>
    <property type="match status" value="1"/>
</dbReference>
<dbReference type="InterPro" id="IPR016208">
    <property type="entry name" value="Ald_Oxase/xanthine_DH-like"/>
</dbReference>
<organism evidence="9 10">
    <name type="scientific">Paraglaciecola algarum</name>
    <dbReference type="NCBI Taxonomy" id="3050085"/>
    <lineage>
        <taxon>Bacteria</taxon>
        <taxon>Pseudomonadati</taxon>
        <taxon>Pseudomonadota</taxon>
        <taxon>Gammaproteobacteria</taxon>
        <taxon>Alteromonadales</taxon>
        <taxon>Alteromonadaceae</taxon>
        <taxon>Paraglaciecola</taxon>
    </lineage>
</organism>
<dbReference type="EC" id="1.17.1.4" evidence="9"/>
<dbReference type="InterPro" id="IPR001041">
    <property type="entry name" value="2Fe-2S_ferredoxin-type"/>
</dbReference>
<evidence type="ECO:0000256" key="5">
    <source>
        <dbReference type="ARBA" id="ARBA00023004"/>
    </source>
</evidence>
<sequence length="492" mass="54323">MYFTLNNESANTDDIAPDTSLLDYLREKQNLTGTKEGCASGDCGACTVLVGTEVQGVIQYKAVNSCIYPVKSLSNQYVVTVEKLQEVTQCGSDLTSVQQEMLECHGSQCGFCTPGFVMSLTALELEKNTISTPNDQPIREQVLDAISGNLCRCTGYRPIVEAGCNALKKDNQTFKIVQPPSKKAQNSALNEYVTASTNLASFFARPITEQDLQAWLLLYPQAQLIAGGTDLMLAVTQQYQTMPQLIDLTHIDSLQTINETDSYFEIGAAVSYQQLEKFAKQHAPVLYQQLLHRLGSRQIRNRGTIGGNICNASPIGDMPPYLLALNAEIEIINNQGDSRRMPITEFYLDYKKTQLQRGDYLAKVYISKAALAQPIEIFKLSKRYEDDISSVLGIFTLTQDKSLQIAFGGMAAIPKRAAETEAFLAKHSWISGSDIEHKIIDQACEILAKEFSPMTDVRASSDYRMAASQNLLRKACLAFSQPSAQLGVFHHA</sequence>
<comment type="caution">
    <text evidence="9">The sequence shown here is derived from an EMBL/GenBank/DDBJ whole genome shotgun (WGS) entry which is preliminary data.</text>
</comment>
<dbReference type="InterPro" id="IPR002888">
    <property type="entry name" value="2Fe-2S-bd"/>
</dbReference>
<dbReference type="InterPro" id="IPR036683">
    <property type="entry name" value="CO_DH_flav_C_dom_sf"/>
</dbReference>
<dbReference type="InterPro" id="IPR002346">
    <property type="entry name" value="Mopterin_DH_FAD-bd"/>
</dbReference>
<name>A0ABS9D7N0_9ALTE</name>
<evidence type="ECO:0000259" key="7">
    <source>
        <dbReference type="PROSITE" id="PS51085"/>
    </source>
</evidence>
<dbReference type="InterPro" id="IPR012175">
    <property type="entry name" value="Xanth_DH_ssu_bac"/>
</dbReference>
<evidence type="ECO:0000313" key="9">
    <source>
        <dbReference type="EMBL" id="MCF2948709.1"/>
    </source>
</evidence>
<reference evidence="9 10" key="1">
    <citation type="submission" date="2022-01" db="EMBL/GenBank/DDBJ databases">
        <title>Paraglaciecola sp. G1-23.</title>
        <authorList>
            <person name="Jin M.S."/>
            <person name="Han D.M."/>
            <person name="Kim H.M."/>
            <person name="Jeon C.O."/>
        </authorList>
    </citation>
    <scope>NUCLEOTIDE SEQUENCE [LARGE SCALE GENOMIC DNA]</scope>
    <source>
        <strain evidence="9 10">G1-23</strain>
    </source>
</reference>
<dbReference type="SUPFAM" id="SSF55447">
    <property type="entry name" value="CO dehydrogenase flavoprotein C-terminal domain-like"/>
    <property type="match status" value="1"/>
</dbReference>
<evidence type="ECO:0000256" key="1">
    <source>
        <dbReference type="ARBA" id="ARBA00022630"/>
    </source>
</evidence>
<keyword evidence="2" id="KW-0479">Metal-binding</keyword>
<dbReference type="GO" id="GO:0004854">
    <property type="term" value="F:xanthine dehydrogenase activity"/>
    <property type="evidence" value="ECO:0007669"/>
    <property type="project" value="UniProtKB-EC"/>
</dbReference>
<dbReference type="EMBL" id="JAKGAS010000005">
    <property type="protein sequence ID" value="MCF2948709.1"/>
    <property type="molecule type" value="Genomic_DNA"/>
</dbReference>
<dbReference type="Gene3D" id="3.30.465.10">
    <property type="match status" value="1"/>
</dbReference>
<keyword evidence="10" id="KW-1185">Reference proteome</keyword>
<dbReference type="PIRSF" id="PIRSF036557">
    <property type="entry name" value="XdhA_RC"/>
    <property type="match status" value="1"/>
</dbReference>
<proteinExistence type="predicted"/>
<dbReference type="PROSITE" id="PS00197">
    <property type="entry name" value="2FE2S_FER_1"/>
    <property type="match status" value="1"/>
</dbReference>